<keyword evidence="1" id="KW-0472">Membrane</keyword>
<feature type="transmembrane region" description="Helical" evidence="1">
    <location>
        <begin position="6"/>
        <end position="39"/>
    </location>
</feature>
<keyword evidence="3" id="KW-1185">Reference proteome</keyword>
<evidence type="ECO:0000313" key="2">
    <source>
        <dbReference type="EMBL" id="MDT2602071.1"/>
    </source>
</evidence>
<gene>
    <name evidence="2" type="ORF">P7D85_20125</name>
</gene>
<dbReference type="Proteomes" id="UP001252875">
    <property type="component" value="Unassembled WGS sequence"/>
</dbReference>
<protein>
    <submittedName>
        <fullName evidence="2">Uncharacterized protein</fullName>
    </submittedName>
</protein>
<dbReference type="EMBL" id="JARPYI010000016">
    <property type="protein sequence ID" value="MDT2602071.1"/>
    <property type="molecule type" value="Genomic_DNA"/>
</dbReference>
<keyword evidence="1" id="KW-1133">Transmembrane helix</keyword>
<accession>A0ABU3F7C2</accession>
<reference evidence="2 3" key="1">
    <citation type="submission" date="2023-03" db="EMBL/GenBank/DDBJ databases">
        <authorList>
            <person name="Shen W."/>
            <person name="Cai J."/>
        </authorList>
    </citation>
    <scope>NUCLEOTIDE SEQUENCE [LARGE SCALE GENOMIC DNA]</scope>
    <source>
        <strain evidence="2 3">D6-4</strain>
    </source>
</reference>
<sequence length="48" mass="5740">MVYATLLYLLIAAFVIFVWSPPEILRMIILLVLILLYLLTSKRFNRRE</sequence>
<name>A0ABU3F7C2_9ENTE</name>
<dbReference type="RefSeq" id="WP_311821485.1">
    <property type="nucleotide sequence ID" value="NZ_JARPYF010000001.1"/>
</dbReference>
<evidence type="ECO:0000256" key="1">
    <source>
        <dbReference type="SAM" id="Phobius"/>
    </source>
</evidence>
<proteinExistence type="predicted"/>
<keyword evidence="1" id="KW-0812">Transmembrane</keyword>
<comment type="caution">
    <text evidence="2">The sequence shown here is derived from an EMBL/GenBank/DDBJ whole genome shotgun (WGS) entry which is preliminary data.</text>
</comment>
<evidence type="ECO:0000313" key="3">
    <source>
        <dbReference type="Proteomes" id="UP001252875"/>
    </source>
</evidence>
<organism evidence="2 3">
    <name type="scientific">Enterococcus hulanensis</name>
    <dbReference type="NCBI Taxonomy" id="2559929"/>
    <lineage>
        <taxon>Bacteria</taxon>
        <taxon>Bacillati</taxon>
        <taxon>Bacillota</taxon>
        <taxon>Bacilli</taxon>
        <taxon>Lactobacillales</taxon>
        <taxon>Enterococcaceae</taxon>
        <taxon>Enterococcus</taxon>
    </lineage>
</organism>